<reference evidence="2" key="1">
    <citation type="submission" date="2022-09" db="EMBL/GenBank/DDBJ databases">
        <title>Fusarium specimens isolated from Avocado Roots.</title>
        <authorList>
            <person name="Stajich J."/>
            <person name="Roper C."/>
            <person name="Heimlech-Rivalta G."/>
        </authorList>
    </citation>
    <scope>NUCLEOTIDE SEQUENCE</scope>
    <source>
        <strain evidence="2">CF00136</strain>
    </source>
</reference>
<accession>A0A9W8RSJ6</accession>
<dbReference type="EMBL" id="JAOQAZ010000022">
    <property type="protein sequence ID" value="KAJ4254484.1"/>
    <property type="molecule type" value="Genomic_DNA"/>
</dbReference>
<feature type="region of interest" description="Disordered" evidence="1">
    <location>
        <begin position="1"/>
        <end position="73"/>
    </location>
</feature>
<dbReference type="AlphaFoldDB" id="A0A9W8RSJ6"/>
<evidence type="ECO:0000313" key="3">
    <source>
        <dbReference type="Proteomes" id="UP001152049"/>
    </source>
</evidence>
<dbReference type="OrthoDB" id="5034114at2759"/>
<evidence type="ECO:0000313" key="2">
    <source>
        <dbReference type="EMBL" id="KAJ4254484.1"/>
    </source>
</evidence>
<dbReference type="Proteomes" id="UP001152049">
    <property type="component" value="Unassembled WGS sequence"/>
</dbReference>
<organism evidence="2 3">
    <name type="scientific">Fusarium torreyae</name>
    <dbReference type="NCBI Taxonomy" id="1237075"/>
    <lineage>
        <taxon>Eukaryota</taxon>
        <taxon>Fungi</taxon>
        <taxon>Dikarya</taxon>
        <taxon>Ascomycota</taxon>
        <taxon>Pezizomycotina</taxon>
        <taxon>Sordariomycetes</taxon>
        <taxon>Hypocreomycetidae</taxon>
        <taxon>Hypocreales</taxon>
        <taxon>Nectriaceae</taxon>
        <taxon>Fusarium</taxon>
    </lineage>
</organism>
<evidence type="ECO:0000256" key="1">
    <source>
        <dbReference type="SAM" id="MobiDB-lite"/>
    </source>
</evidence>
<protein>
    <submittedName>
        <fullName evidence="2">Uncharacterized protein</fullName>
    </submittedName>
</protein>
<sequence length="201" mass="21871">MSSSRSNRRRSSASSRRGTSTHRGRGNSGSTNHTENPGQSSASASSTSQTNPSSSVVMGPPPPPVGGRPPTAHLSVIRGNVANNGATPDWRANAHFQDNVERVLGREYRGRWPDMISMINQTRVHVSENGFNQLGRAYDERENEAAARLMTWGISNLIVLGLLGRPMVAISPELLPQCEEWASDEKRRLEEVHGLGGFDES</sequence>
<feature type="compositionally biased region" description="Basic residues" evidence="1">
    <location>
        <begin position="1"/>
        <end position="11"/>
    </location>
</feature>
<name>A0A9W8RSJ6_9HYPO</name>
<comment type="caution">
    <text evidence="2">The sequence shown here is derived from an EMBL/GenBank/DDBJ whole genome shotgun (WGS) entry which is preliminary data.</text>
</comment>
<feature type="compositionally biased region" description="Low complexity" evidence="1">
    <location>
        <begin position="28"/>
        <end position="58"/>
    </location>
</feature>
<proteinExistence type="predicted"/>
<keyword evidence="3" id="KW-1185">Reference proteome</keyword>
<gene>
    <name evidence="2" type="ORF">NW762_010083</name>
</gene>